<evidence type="ECO:0000259" key="6">
    <source>
        <dbReference type="Pfam" id="PF08100"/>
    </source>
</evidence>
<protein>
    <submittedName>
        <fullName evidence="7">Ubiquinone/menaquinone biosynthesis C-methylase UbiE</fullName>
    </submittedName>
</protein>
<dbReference type="Pfam" id="PF08100">
    <property type="entry name" value="Dimerisation"/>
    <property type="match status" value="1"/>
</dbReference>
<proteinExistence type="predicted"/>
<evidence type="ECO:0000256" key="1">
    <source>
        <dbReference type="ARBA" id="ARBA00022603"/>
    </source>
</evidence>
<evidence type="ECO:0000256" key="2">
    <source>
        <dbReference type="ARBA" id="ARBA00022679"/>
    </source>
</evidence>
<gene>
    <name evidence="7" type="ORF">SAMN05421742_10782</name>
</gene>
<keyword evidence="2" id="KW-0808">Transferase</keyword>
<dbReference type="EMBL" id="FNCV01000007">
    <property type="protein sequence ID" value="SDH48146.1"/>
    <property type="molecule type" value="Genomic_DNA"/>
</dbReference>
<evidence type="ECO:0000313" key="8">
    <source>
        <dbReference type="Proteomes" id="UP000217076"/>
    </source>
</evidence>
<dbReference type="GO" id="GO:0046983">
    <property type="term" value="F:protein dimerization activity"/>
    <property type="evidence" value="ECO:0007669"/>
    <property type="project" value="InterPro"/>
</dbReference>
<dbReference type="Pfam" id="PF00891">
    <property type="entry name" value="Methyltransf_2"/>
    <property type="match status" value="1"/>
</dbReference>
<dbReference type="SUPFAM" id="SSF53335">
    <property type="entry name" value="S-adenosyl-L-methionine-dependent methyltransferases"/>
    <property type="match status" value="1"/>
</dbReference>
<evidence type="ECO:0000313" key="7">
    <source>
        <dbReference type="EMBL" id="SDH48146.1"/>
    </source>
</evidence>
<keyword evidence="4" id="KW-0812">Transmembrane</keyword>
<dbReference type="InterPro" id="IPR036390">
    <property type="entry name" value="WH_DNA-bd_sf"/>
</dbReference>
<dbReference type="GO" id="GO:0008171">
    <property type="term" value="F:O-methyltransferase activity"/>
    <property type="evidence" value="ECO:0007669"/>
    <property type="project" value="InterPro"/>
</dbReference>
<feature type="transmembrane region" description="Helical" evidence="4">
    <location>
        <begin position="12"/>
        <end position="32"/>
    </location>
</feature>
<dbReference type="PIRSF" id="PIRSF005739">
    <property type="entry name" value="O-mtase"/>
    <property type="match status" value="1"/>
</dbReference>
<reference evidence="8" key="1">
    <citation type="submission" date="2016-10" db="EMBL/GenBank/DDBJ databases">
        <authorList>
            <person name="Varghese N."/>
            <person name="Submissions S."/>
        </authorList>
    </citation>
    <scope>NUCLEOTIDE SEQUENCE [LARGE SCALE GENOMIC DNA]</scope>
    <source>
        <strain evidence="8">930I</strain>
    </source>
</reference>
<dbReference type="CDD" id="cd02440">
    <property type="entry name" value="AdoMet_MTases"/>
    <property type="match status" value="1"/>
</dbReference>
<keyword evidence="1 7" id="KW-0489">Methyltransferase</keyword>
<dbReference type="Proteomes" id="UP000217076">
    <property type="component" value="Unassembled WGS sequence"/>
</dbReference>
<organism evidence="7 8">
    <name type="scientific">Roseospirillum parvum</name>
    <dbReference type="NCBI Taxonomy" id="83401"/>
    <lineage>
        <taxon>Bacteria</taxon>
        <taxon>Pseudomonadati</taxon>
        <taxon>Pseudomonadota</taxon>
        <taxon>Alphaproteobacteria</taxon>
        <taxon>Rhodospirillales</taxon>
        <taxon>Rhodospirillaceae</taxon>
        <taxon>Roseospirillum</taxon>
    </lineage>
</organism>
<accession>A0A1G8CRS3</accession>
<dbReference type="SUPFAM" id="SSF46785">
    <property type="entry name" value="Winged helix' DNA-binding domain"/>
    <property type="match status" value="1"/>
</dbReference>
<keyword evidence="4" id="KW-0472">Membrane</keyword>
<dbReference type="FunFam" id="1.10.10.10:FF:000358">
    <property type="entry name" value="Acetylserotonin O-methyltransferase"/>
    <property type="match status" value="1"/>
</dbReference>
<sequence>MKPLGDVEKISGIAFGFMASKALFSALHLGVFDRLAEQPRTLEELANLTEADAPQLETLLTGLVAIDLLEKEDDTYLNASESDTYLVRGKPNYYGDYLCYQIDRQMYPFMEHLVDALKGQTERIKYEDYETWMADPEQARLFSESQHHGSLGPGAVVAKRIDLSQAKTLLDVGGGTGAFSMMMAKRYPELTCTVLDFPNVIKLGEKLVAEADLAKRIGFIGGNALKTEWPGQQDAILMSYLMSGVPGDSIPGLLDTAFDRMAPGGTIILHDFMVEDDRAGPPLAAMWALQHMVFTPRAASLTPGFLADLLEKSGFTSIRTMSLIPGMTKVVHARKPRAQ</sequence>
<dbReference type="InterPro" id="IPR012967">
    <property type="entry name" value="COMT_dimerisation"/>
</dbReference>
<dbReference type="Gene3D" id="1.10.10.10">
    <property type="entry name" value="Winged helix-like DNA-binding domain superfamily/Winged helix DNA-binding domain"/>
    <property type="match status" value="1"/>
</dbReference>
<dbReference type="InterPro" id="IPR036388">
    <property type="entry name" value="WH-like_DNA-bd_sf"/>
</dbReference>
<dbReference type="AlphaFoldDB" id="A0A1G8CRS3"/>
<keyword evidence="7" id="KW-0830">Ubiquinone</keyword>
<name>A0A1G8CRS3_9PROT</name>
<feature type="domain" description="O-methyltransferase dimerisation" evidence="6">
    <location>
        <begin position="13"/>
        <end position="87"/>
    </location>
</feature>
<evidence type="ECO:0000256" key="4">
    <source>
        <dbReference type="SAM" id="Phobius"/>
    </source>
</evidence>
<dbReference type="InterPro" id="IPR001077">
    <property type="entry name" value="COMT_C"/>
</dbReference>
<dbReference type="STRING" id="83401.SAMN05421742_10782"/>
<evidence type="ECO:0000256" key="3">
    <source>
        <dbReference type="ARBA" id="ARBA00022691"/>
    </source>
</evidence>
<dbReference type="OrthoDB" id="9766840at2"/>
<evidence type="ECO:0000259" key="5">
    <source>
        <dbReference type="Pfam" id="PF00891"/>
    </source>
</evidence>
<feature type="domain" description="O-methyltransferase C-terminal" evidence="5">
    <location>
        <begin position="129"/>
        <end position="315"/>
    </location>
</feature>
<dbReference type="PROSITE" id="PS51683">
    <property type="entry name" value="SAM_OMT_II"/>
    <property type="match status" value="1"/>
</dbReference>
<dbReference type="GO" id="GO:0032259">
    <property type="term" value="P:methylation"/>
    <property type="evidence" value="ECO:0007669"/>
    <property type="project" value="UniProtKB-KW"/>
</dbReference>
<dbReference type="Gene3D" id="3.40.50.150">
    <property type="entry name" value="Vaccinia Virus protein VP39"/>
    <property type="match status" value="1"/>
</dbReference>
<keyword evidence="8" id="KW-1185">Reference proteome</keyword>
<dbReference type="InterPro" id="IPR016461">
    <property type="entry name" value="COMT-like"/>
</dbReference>
<dbReference type="PANTHER" id="PTHR43712">
    <property type="entry name" value="PUTATIVE (AFU_ORTHOLOGUE AFUA_4G14580)-RELATED"/>
    <property type="match status" value="1"/>
</dbReference>
<dbReference type="RefSeq" id="WP_092619977.1">
    <property type="nucleotide sequence ID" value="NZ_FNCV01000007.1"/>
</dbReference>
<dbReference type="InterPro" id="IPR029063">
    <property type="entry name" value="SAM-dependent_MTases_sf"/>
</dbReference>
<dbReference type="PANTHER" id="PTHR43712:SF2">
    <property type="entry name" value="O-METHYLTRANSFERASE CICE"/>
    <property type="match status" value="1"/>
</dbReference>
<keyword evidence="4" id="KW-1133">Transmembrane helix</keyword>
<keyword evidence="3" id="KW-0949">S-adenosyl-L-methionine</keyword>